<proteinExistence type="predicted"/>
<reference evidence="2" key="1">
    <citation type="submission" date="2021-02" db="EMBL/GenBank/DDBJ databases">
        <authorList>
            <person name="Nowell W R."/>
        </authorList>
    </citation>
    <scope>NUCLEOTIDE SEQUENCE</scope>
</reference>
<dbReference type="EMBL" id="CAJOAZ010002269">
    <property type="protein sequence ID" value="CAF3912416.1"/>
    <property type="molecule type" value="Genomic_DNA"/>
</dbReference>
<evidence type="ECO:0000313" key="2">
    <source>
        <dbReference type="EMBL" id="CAF1202575.1"/>
    </source>
</evidence>
<name>A0A814WJU9_9BILA</name>
<dbReference type="Proteomes" id="UP000663844">
    <property type="component" value="Unassembled WGS sequence"/>
</dbReference>
<evidence type="ECO:0000313" key="3">
    <source>
        <dbReference type="EMBL" id="CAF3912416.1"/>
    </source>
</evidence>
<comment type="caution">
    <text evidence="2">The sequence shown here is derived from an EMBL/GenBank/DDBJ whole genome shotgun (WGS) entry which is preliminary data.</text>
</comment>
<dbReference type="EMBL" id="CAJNOG010000368">
    <property type="protein sequence ID" value="CAF1202575.1"/>
    <property type="molecule type" value="Genomic_DNA"/>
</dbReference>
<protein>
    <submittedName>
        <fullName evidence="2">Uncharacterized protein</fullName>
    </submittedName>
</protein>
<evidence type="ECO:0000256" key="1">
    <source>
        <dbReference type="SAM" id="MobiDB-lite"/>
    </source>
</evidence>
<evidence type="ECO:0000313" key="4">
    <source>
        <dbReference type="Proteomes" id="UP000663845"/>
    </source>
</evidence>
<gene>
    <name evidence="2" type="ORF">JYZ213_LOCUS26995</name>
    <name evidence="3" type="ORF">OXD698_LOCUS24558</name>
</gene>
<sequence>MPQRQGKRQGLRTNATVRRNEFEHKANRGDFLVDKNSEVPLSLSKSNRWKLLDDKECQLPIRKMIPTHMQCNSKSSPFWHAGFPGGHFWDYDRARQYQSVNGKRSNLELEEEETFDTWIDSSFKDYEYPLKRALYKKHDTPCRCCLYRGGVILFRGCGKKSLGKTKGMKSYRHKDWEDEFNL</sequence>
<dbReference type="Proteomes" id="UP000663845">
    <property type="component" value="Unassembled WGS sequence"/>
</dbReference>
<accession>A0A814WJU9</accession>
<feature type="compositionally biased region" description="Basic residues" evidence="1">
    <location>
        <begin position="1"/>
        <end position="10"/>
    </location>
</feature>
<organism evidence="2 4">
    <name type="scientific">Adineta steineri</name>
    <dbReference type="NCBI Taxonomy" id="433720"/>
    <lineage>
        <taxon>Eukaryota</taxon>
        <taxon>Metazoa</taxon>
        <taxon>Spiralia</taxon>
        <taxon>Gnathifera</taxon>
        <taxon>Rotifera</taxon>
        <taxon>Eurotatoria</taxon>
        <taxon>Bdelloidea</taxon>
        <taxon>Adinetida</taxon>
        <taxon>Adinetidae</taxon>
        <taxon>Adineta</taxon>
    </lineage>
</organism>
<dbReference type="AlphaFoldDB" id="A0A814WJU9"/>
<feature type="region of interest" description="Disordered" evidence="1">
    <location>
        <begin position="1"/>
        <end position="20"/>
    </location>
</feature>